<proteinExistence type="predicted"/>
<dbReference type="RefSeq" id="XP_002836301.1">
    <property type="nucleotide sequence ID" value="XM_002836255.1"/>
</dbReference>
<feature type="region of interest" description="Disordered" evidence="1">
    <location>
        <begin position="291"/>
        <end position="372"/>
    </location>
</feature>
<accession>D5G7J9</accession>
<keyword evidence="3" id="KW-1185">Reference proteome</keyword>
<dbReference type="AlphaFoldDB" id="D5G7J9"/>
<dbReference type="InParanoid" id="D5G7J9"/>
<dbReference type="Proteomes" id="UP000006911">
    <property type="component" value="Unassembled WGS sequence"/>
</dbReference>
<protein>
    <submittedName>
        <fullName evidence="2">(Perigord truffle) hypothetical protein</fullName>
    </submittedName>
</protein>
<evidence type="ECO:0000313" key="3">
    <source>
        <dbReference type="Proteomes" id="UP000006911"/>
    </source>
</evidence>
<evidence type="ECO:0000313" key="2">
    <source>
        <dbReference type="EMBL" id="CAZ80492.1"/>
    </source>
</evidence>
<dbReference type="KEGG" id="tml:GSTUM_00002607001"/>
<dbReference type="EMBL" id="FN430029">
    <property type="protein sequence ID" value="CAZ80492.1"/>
    <property type="molecule type" value="Genomic_DNA"/>
</dbReference>
<dbReference type="STRING" id="656061.D5G7J9"/>
<organism evidence="2 3">
    <name type="scientific">Tuber melanosporum (strain Mel28)</name>
    <name type="common">Perigord black truffle</name>
    <dbReference type="NCBI Taxonomy" id="656061"/>
    <lineage>
        <taxon>Eukaryota</taxon>
        <taxon>Fungi</taxon>
        <taxon>Dikarya</taxon>
        <taxon>Ascomycota</taxon>
        <taxon>Pezizomycotina</taxon>
        <taxon>Pezizomycetes</taxon>
        <taxon>Pezizales</taxon>
        <taxon>Tuberaceae</taxon>
        <taxon>Tuber</taxon>
    </lineage>
</organism>
<name>D5G7J9_TUBMM</name>
<feature type="compositionally biased region" description="Acidic residues" evidence="1">
    <location>
        <begin position="130"/>
        <end position="153"/>
    </location>
</feature>
<evidence type="ECO:0000256" key="1">
    <source>
        <dbReference type="SAM" id="MobiDB-lite"/>
    </source>
</evidence>
<gene>
    <name evidence="2" type="ORF">GSTUM_00002607001</name>
</gene>
<dbReference type="HOGENOM" id="CLU_792714_0_0_1"/>
<sequence>MRKPDITSHFRGGMEELKTADGITLYAHKSILDLGTEPCPDTPWDSFTTSTVERFLEHCYQGDYSPPKPVKLPLATPTSSVVDGDGHADGVFHTAAGRLPHCQSANGLVVAQHGQHFCCSCVAIQDDDTEEDEANKDDDAEGSDTEYGDDDKDDSGSLGHPNGLDYSEVFFAHAELYILSQTQGRSLLTALCLDRLRTALGEAAKAPVRPRFATNLGRLLFYVYEHGNVRLIDDNQAHDLQNLASSYAAMHIEEMKEECSSLMRHGGKMAEDLMKEVADRAINLNSVLKKEAEKREREEREKEQREKEQREKEQREKEQREKEQREKEQREKEQKKREEREQREREEREQREREEREKREEREREEAEKAKK</sequence>
<feature type="region of interest" description="Disordered" evidence="1">
    <location>
        <begin position="130"/>
        <end position="159"/>
    </location>
</feature>
<reference evidence="2 3" key="1">
    <citation type="journal article" date="2010" name="Nature">
        <title>Perigord black truffle genome uncovers evolutionary origins and mechanisms of symbiosis.</title>
        <authorList>
            <person name="Martin F."/>
            <person name="Kohler A."/>
            <person name="Murat C."/>
            <person name="Balestrini R."/>
            <person name="Coutinho P.M."/>
            <person name="Jaillon O."/>
            <person name="Montanini B."/>
            <person name="Morin E."/>
            <person name="Noel B."/>
            <person name="Percudani R."/>
            <person name="Porcel B."/>
            <person name="Rubini A."/>
            <person name="Amicucci A."/>
            <person name="Amselem J."/>
            <person name="Anthouard V."/>
            <person name="Arcioni S."/>
            <person name="Artiguenave F."/>
            <person name="Aury J.M."/>
            <person name="Ballario P."/>
            <person name="Bolchi A."/>
            <person name="Brenna A."/>
            <person name="Brun A."/>
            <person name="Buee M."/>
            <person name="Cantarel B."/>
            <person name="Chevalier G."/>
            <person name="Couloux A."/>
            <person name="Da Silva C."/>
            <person name="Denoeud F."/>
            <person name="Duplessis S."/>
            <person name="Ghignone S."/>
            <person name="Hilselberger B."/>
            <person name="Iotti M."/>
            <person name="Marcais B."/>
            <person name="Mello A."/>
            <person name="Miranda M."/>
            <person name="Pacioni G."/>
            <person name="Quesneville H."/>
            <person name="Riccioni C."/>
            <person name="Ruotolo R."/>
            <person name="Splivallo R."/>
            <person name="Stocchi V."/>
            <person name="Tisserant E."/>
            <person name="Viscomi A.R."/>
            <person name="Zambonelli A."/>
            <person name="Zampieri E."/>
            <person name="Henrissat B."/>
            <person name="Lebrun M.H."/>
            <person name="Paolocci F."/>
            <person name="Bonfante P."/>
            <person name="Ottonello S."/>
            <person name="Wincker P."/>
        </authorList>
    </citation>
    <scope>NUCLEOTIDE SEQUENCE [LARGE SCALE GENOMIC DNA]</scope>
    <source>
        <strain evidence="2 3">Mel28</strain>
    </source>
</reference>
<dbReference type="GeneID" id="9186971"/>